<accession>A0ABY5Y7C2</accession>
<sequence>MDTKDILFFGYHIGYWNLGVLPPTLAATHPSNICRDELYPFFDNPGKDSLEELRFIMEEIKPKTIVVRKGRRVFDKDEVEENEYIDAYLSKHYQVEATVEKAEILQRLEGL</sequence>
<dbReference type="Proteomes" id="UP001059209">
    <property type="component" value="Chromosome"/>
</dbReference>
<proteinExistence type="predicted"/>
<protein>
    <submittedName>
        <fullName evidence="1">Uncharacterized protein</fullName>
    </submittedName>
</protein>
<dbReference type="EMBL" id="CP104205">
    <property type="protein sequence ID" value="UWX54741.1"/>
    <property type="molecule type" value="Genomic_DNA"/>
</dbReference>
<name>A0ABY5Y7C2_9FLAO</name>
<evidence type="ECO:0000313" key="2">
    <source>
        <dbReference type="Proteomes" id="UP001059209"/>
    </source>
</evidence>
<reference evidence="1" key="1">
    <citation type="submission" date="2022-09" db="EMBL/GenBank/DDBJ databases">
        <title>Maribacter litopenaei sp. nov., isolated from the intestinal tract of the Pacific White Shrimp, Litopenaeus vannamei.</title>
        <authorList>
            <person name="Kim S.Y."/>
            <person name="Hwang C.Y."/>
        </authorList>
    </citation>
    <scope>NUCLEOTIDE SEQUENCE</scope>
    <source>
        <strain evidence="1">HL-LV01</strain>
    </source>
</reference>
<evidence type="ECO:0000313" key="1">
    <source>
        <dbReference type="EMBL" id="UWX54741.1"/>
    </source>
</evidence>
<keyword evidence="2" id="KW-1185">Reference proteome</keyword>
<dbReference type="RefSeq" id="WP_260572597.1">
    <property type="nucleotide sequence ID" value="NZ_CP104205.1"/>
</dbReference>
<organism evidence="1 2">
    <name type="scientific">Maribacter litopenaei</name>
    <dbReference type="NCBI Taxonomy" id="2976127"/>
    <lineage>
        <taxon>Bacteria</taxon>
        <taxon>Pseudomonadati</taxon>
        <taxon>Bacteroidota</taxon>
        <taxon>Flavobacteriia</taxon>
        <taxon>Flavobacteriales</taxon>
        <taxon>Flavobacteriaceae</taxon>
        <taxon>Maribacter</taxon>
    </lineage>
</organism>
<gene>
    <name evidence="1" type="ORF">NYZ99_18300</name>
</gene>